<dbReference type="PANTHER" id="PTHR43429:SF3">
    <property type="entry name" value="NITRITE REDUCTASE [NAD(P)H]"/>
    <property type="match status" value="1"/>
</dbReference>
<dbReference type="PANTHER" id="PTHR43429">
    <property type="entry name" value="PYRIDINE NUCLEOTIDE-DISULFIDE OXIDOREDUCTASE DOMAIN-CONTAINING"/>
    <property type="match status" value="1"/>
</dbReference>
<dbReference type="InterPro" id="IPR036188">
    <property type="entry name" value="FAD/NAD-bd_sf"/>
</dbReference>
<evidence type="ECO:0000256" key="3">
    <source>
        <dbReference type="ARBA" id="ARBA00022827"/>
    </source>
</evidence>
<protein>
    <recommendedName>
        <fullName evidence="8">FAD/NAD(P)-binding domain-containing protein</fullName>
    </recommendedName>
</protein>
<evidence type="ECO:0000256" key="1">
    <source>
        <dbReference type="ARBA" id="ARBA00001974"/>
    </source>
</evidence>
<organism evidence="6 7">
    <name type="scientific">Candidatus Sungbacteria bacterium RIFCSPLOWO2_01_FULL_54_21</name>
    <dbReference type="NCBI Taxonomy" id="1802279"/>
    <lineage>
        <taxon>Bacteria</taxon>
        <taxon>Candidatus Sungiibacteriota</taxon>
    </lineage>
</organism>
<accession>A0A1G2L690</accession>
<keyword evidence="2" id="KW-0285">Flavoprotein</keyword>
<evidence type="ECO:0000313" key="6">
    <source>
        <dbReference type="EMBL" id="OHA07178.1"/>
    </source>
</evidence>
<comment type="cofactor">
    <cofactor evidence="1">
        <name>FAD</name>
        <dbReference type="ChEBI" id="CHEBI:57692"/>
    </cofactor>
</comment>
<feature type="domain" description="Reductase C-terminal" evidence="5">
    <location>
        <begin position="307"/>
        <end position="385"/>
    </location>
</feature>
<dbReference type="Gene3D" id="3.30.390.30">
    <property type="match status" value="1"/>
</dbReference>
<dbReference type="Pfam" id="PF14759">
    <property type="entry name" value="Reductase_C"/>
    <property type="match status" value="1"/>
</dbReference>
<dbReference type="SUPFAM" id="SSF55424">
    <property type="entry name" value="FAD/NAD-linked reductases, dimerisation (C-terminal) domain"/>
    <property type="match status" value="1"/>
</dbReference>
<dbReference type="Gene3D" id="3.50.50.60">
    <property type="entry name" value="FAD/NAD(P)-binding domain"/>
    <property type="match status" value="2"/>
</dbReference>
<gene>
    <name evidence="6" type="ORF">A3B34_03995</name>
</gene>
<comment type="caution">
    <text evidence="6">The sequence shown here is derived from an EMBL/GenBank/DDBJ whole genome shotgun (WGS) entry which is preliminary data.</text>
</comment>
<evidence type="ECO:0000259" key="5">
    <source>
        <dbReference type="Pfam" id="PF14759"/>
    </source>
</evidence>
<feature type="domain" description="FAD/NAD(P)-binding" evidence="4">
    <location>
        <begin position="6"/>
        <end position="281"/>
    </location>
</feature>
<dbReference type="STRING" id="1802279.A3B34_03995"/>
<dbReference type="InterPro" id="IPR028202">
    <property type="entry name" value="Reductase_C"/>
</dbReference>
<feature type="non-terminal residue" evidence="6">
    <location>
        <position position="1"/>
    </location>
</feature>
<keyword evidence="3" id="KW-0274">FAD</keyword>
<name>A0A1G2L690_9BACT</name>
<reference evidence="6 7" key="1">
    <citation type="journal article" date="2016" name="Nat. Commun.">
        <title>Thousands of microbial genomes shed light on interconnected biogeochemical processes in an aquifer system.</title>
        <authorList>
            <person name="Anantharaman K."/>
            <person name="Brown C.T."/>
            <person name="Hug L.A."/>
            <person name="Sharon I."/>
            <person name="Castelle C.J."/>
            <person name="Probst A.J."/>
            <person name="Thomas B.C."/>
            <person name="Singh A."/>
            <person name="Wilkins M.J."/>
            <person name="Karaoz U."/>
            <person name="Brodie E.L."/>
            <person name="Williams K.H."/>
            <person name="Hubbard S.S."/>
            <person name="Banfield J.F."/>
        </authorList>
    </citation>
    <scope>NUCLEOTIDE SEQUENCE [LARGE SCALE GENOMIC DNA]</scope>
</reference>
<evidence type="ECO:0008006" key="8">
    <source>
        <dbReference type="Google" id="ProtNLM"/>
    </source>
</evidence>
<dbReference type="GO" id="GO:0016491">
    <property type="term" value="F:oxidoreductase activity"/>
    <property type="evidence" value="ECO:0007669"/>
    <property type="project" value="InterPro"/>
</dbReference>
<evidence type="ECO:0000259" key="4">
    <source>
        <dbReference type="Pfam" id="PF07992"/>
    </source>
</evidence>
<sequence>ETIRSRDAAAAIGIISHEPHFLYSRVLLPAYIKKKIRREQIFLRTEDDFIQRGIDLLRGRTAERVDTAARRVVLADGEEIGYGKLLISAGGRVQAWTHGKAEQNIFRLQTLDDADRLSVALDTVRRPVVVGSSFIALEFIETFLLRSIAPRVLVRGPHLFDTMLDEDGASLLDEHLTQKGAELIYSDEISGLAHQGALVQIETHRGNILETDALGVGIGVARNISFLEGSGIACGRGVYTDALLETNVPGVFAGGDIAEYFDTRLQRRVMVGNWTNAMLQGRHAGLNMTGAKIPFYAVPTYSIVNLGLNITALGECDGTLESVSRMDRTTRRYERFFMRDGVLVGAFLINQFADKPFLTELIARGVVVAPYAERLNDMSFDIRAISAIMQKRI</sequence>
<dbReference type="SUPFAM" id="SSF51905">
    <property type="entry name" value="FAD/NAD(P)-binding domain"/>
    <property type="match status" value="2"/>
</dbReference>
<dbReference type="PRINTS" id="PR00368">
    <property type="entry name" value="FADPNR"/>
</dbReference>
<dbReference type="InterPro" id="IPR016156">
    <property type="entry name" value="FAD/NAD-linked_Rdtase_dimer_sf"/>
</dbReference>
<dbReference type="Pfam" id="PF07992">
    <property type="entry name" value="Pyr_redox_2"/>
    <property type="match status" value="1"/>
</dbReference>
<proteinExistence type="predicted"/>
<dbReference type="Proteomes" id="UP000176510">
    <property type="component" value="Unassembled WGS sequence"/>
</dbReference>
<dbReference type="EMBL" id="MHQR01000024">
    <property type="protein sequence ID" value="OHA07178.1"/>
    <property type="molecule type" value="Genomic_DNA"/>
</dbReference>
<dbReference type="InterPro" id="IPR023753">
    <property type="entry name" value="FAD/NAD-binding_dom"/>
</dbReference>
<dbReference type="AlphaFoldDB" id="A0A1G2L690"/>
<evidence type="ECO:0000313" key="7">
    <source>
        <dbReference type="Proteomes" id="UP000176510"/>
    </source>
</evidence>
<evidence type="ECO:0000256" key="2">
    <source>
        <dbReference type="ARBA" id="ARBA00022630"/>
    </source>
</evidence>
<dbReference type="InterPro" id="IPR050260">
    <property type="entry name" value="FAD-bd_OxRdtase"/>
</dbReference>
<dbReference type="PROSITE" id="PS50890">
    <property type="entry name" value="PUA"/>
    <property type="match status" value="1"/>
</dbReference>